<keyword evidence="2" id="KW-0808">Transferase</keyword>
<reference evidence="5" key="1">
    <citation type="submission" date="2024-01" db="EMBL/GenBank/DDBJ databases">
        <authorList>
            <person name="Webb A."/>
        </authorList>
    </citation>
    <scope>NUCLEOTIDE SEQUENCE</scope>
    <source>
        <strain evidence="5">Pm1</strain>
    </source>
</reference>
<comment type="caution">
    <text evidence="5">The sequence shown here is derived from an EMBL/GenBank/DDBJ whole genome shotgun (WGS) entry which is preliminary data.</text>
</comment>
<organism evidence="5 6">
    <name type="scientific">Peronospora matthiolae</name>
    <dbReference type="NCBI Taxonomy" id="2874970"/>
    <lineage>
        <taxon>Eukaryota</taxon>
        <taxon>Sar</taxon>
        <taxon>Stramenopiles</taxon>
        <taxon>Oomycota</taxon>
        <taxon>Peronosporomycetes</taxon>
        <taxon>Peronosporales</taxon>
        <taxon>Peronosporaceae</taxon>
        <taxon>Peronospora</taxon>
    </lineage>
</organism>
<sequence>MTKGETLWLSALVRHTRGVFSSAGRHGVKTIALVVLLLGALSVVARIADLSVVTSSSYLSQSRRSVTAAVPNVARTSVTNLSVETQEQLDRLIEQRRRPPYVYKSDKTKEACYAERDMGIITVVRDSAKTFCANGGWDRSKQAPVSPTRATKVTTFHIKAGVKGATFQNLMLDFVNASIFAPIKTIADDGYLHDPRFVFSTELINCVCDELATYYRKLSGNKERAAEQLWMDRVASLPRKKTPEPLICSDKRPQGTKQSAWDFVKNPTAAPDEHETVIFEDPVVLLTRKDDHNPFFQLSNTVNAWIMLKALEWNITRTRVIHLDGGFVMPYDDLQKNMLGPNFEIIDGATLVGKRVHFRGDVLLPPIERLGPIMEHLGVDEPCHDSELVRTFRAESLLTFNITPEVERELGVTRIRPMYVTVITRRPYAGRKLQRIWLNEDEVMRNMRKDYNNLSVQFRSVDYVELTLHEQMTTTIESDMIVSMHGAGLVNVLWTRPMTTVVEIFPKKRIRYGYRNICQHVGCDWHEFRGGEDIGKMRDPNTKNKRIPYAEWKDFFHPLFQQTYGAFEEQQAVLRGEAS</sequence>
<dbReference type="AlphaFoldDB" id="A0AAV1TIW9"/>
<dbReference type="PANTHER" id="PTHR20961">
    <property type="entry name" value="GLYCOSYLTRANSFERASE"/>
    <property type="match status" value="1"/>
</dbReference>
<dbReference type="Proteomes" id="UP001162060">
    <property type="component" value="Unassembled WGS sequence"/>
</dbReference>
<keyword evidence="3" id="KW-0325">Glycoprotein</keyword>
<gene>
    <name evidence="5" type="ORF">PM001_LOCUS7564</name>
</gene>
<evidence type="ECO:0000313" key="6">
    <source>
        <dbReference type="Proteomes" id="UP001162060"/>
    </source>
</evidence>
<evidence type="ECO:0000256" key="1">
    <source>
        <dbReference type="ARBA" id="ARBA00022676"/>
    </source>
</evidence>
<proteinExistence type="predicted"/>
<dbReference type="EMBL" id="CAKLBY020000065">
    <property type="protein sequence ID" value="CAK7922312.1"/>
    <property type="molecule type" value="Genomic_DNA"/>
</dbReference>
<evidence type="ECO:0000256" key="3">
    <source>
        <dbReference type="ARBA" id="ARBA00023180"/>
    </source>
</evidence>
<protein>
    <recommendedName>
        <fullName evidence="4">Glycosyltransferase 61 catalytic domain-containing protein</fullName>
    </recommendedName>
</protein>
<name>A0AAV1TIW9_9STRA</name>
<dbReference type="InterPro" id="IPR049625">
    <property type="entry name" value="Glyco_transf_61_cat"/>
</dbReference>
<dbReference type="GO" id="GO:0016757">
    <property type="term" value="F:glycosyltransferase activity"/>
    <property type="evidence" value="ECO:0007669"/>
    <property type="project" value="UniProtKB-KW"/>
</dbReference>
<evidence type="ECO:0000256" key="2">
    <source>
        <dbReference type="ARBA" id="ARBA00022679"/>
    </source>
</evidence>
<dbReference type="Pfam" id="PF04577">
    <property type="entry name" value="Glyco_transf_61"/>
    <property type="match status" value="1"/>
</dbReference>
<feature type="domain" description="Glycosyltransferase 61 catalytic" evidence="4">
    <location>
        <begin position="406"/>
        <end position="502"/>
    </location>
</feature>
<dbReference type="PANTHER" id="PTHR20961:SF124">
    <property type="entry name" value="GLYCOSYLTRANSFERASE"/>
    <property type="match status" value="1"/>
</dbReference>
<evidence type="ECO:0000313" key="5">
    <source>
        <dbReference type="EMBL" id="CAK7922312.1"/>
    </source>
</evidence>
<accession>A0AAV1TIW9</accession>
<keyword evidence="1" id="KW-0328">Glycosyltransferase</keyword>
<evidence type="ECO:0000259" key="4">
    <source>
        <dbReference type="Pfam" id="PF04577"/>
    </source>
</evidence>
<dbReference type="InterPro" id="IPR007657">
    <property type="entry name" value="Glycosyltransferase_61"/>
</dbReference>